<dbReference type="AlphaFoldDB" id="T0L580"/>
<dbReference type="PANTHER" id="PTHR11142">
    <property type="entry name" value="PSEUDOURIDYLATE SYNTHASE"/>
    <property type="match status" value="1"/>
</dbReference>
<dbReference type="OrthoDB" id="10256309at2759"/>
<dbReference type="Gene3D" id="3.30.70.580">
    <property type="entry name" value="Pseudouridine synthase I, catalytic domain, N-terminal subdomain"/>
    <property type="match status" value="1"/>
</dbReference>
<dbReference type="GO" id="GO:1990481">
    <property type="term" value="P:mRNA pseudouridine synthesis"/>
    <property type="evidence" value="ECO:0007669"/>
    <property type="project" value="TreeGrafter"/>
</dbReference>
<organism evidence="2 3">
    <name type="scientific">Vairimorpha apis BRL 01</name>
    <dbReference type="NCBI Taxonomy" id="1037528"/>
    <lineage>
        <taxon>Eukaryota</taxon>
        <taxon>Fungi</taxon>
        <taxon>Fungi incertae sedis</taxon>
        <taxon>Microsporidia</taxon>
        <taxon>Nosematidae</taxon>
        <taxon>Vairimorpha</taxon>
    </lineage>
</organism>
<dbReference type="GO" id="GO:0005634">
    <property type="term" value="C:nucleus"/>
    <property type="evidence" value="ECO:0007669"/>
    <property type="project" value="TreeGrafter"/>
</dbReference>
<keyword evidence="3" id="KW-1185">Reference proteome</keyword>
<dbReference type="InterPro" id="IPR001406">
    <property type="entry name" value="PsdUridine_synth_TruA"/>
</dbReference>
<dbReference type="VEuPathDB" id="MicrosporidiaDB:NAPIS_ORF02549"/>
<dbReference type="InterPro" id="IPR020094">
    <property type="entry name" value="TruA/RsuA/RluB/E/F_N"/>
</dbReference>
<keyword evidence="1" id="KW-0413">Isomerase</keyword>
<dbReference type="HOGENOM" id="CLU_792485_0_0_1"/>
<evidence type="ECO:0000256" key="1">
    <source>
        <dbReference type="ARBA" id="ARBA00023235"/>
    </source>
</evidence>
<evidence type="ECO:0000313" key="2">
    <source>
        <dbReference type="EMBL" id="EQB59888.1"/>
    </source>
</evidence>
<dbReference type="PANTHER" id="PTHR11142:SF4">
    <property type="entry name" value="PSEUDOURIDYLATE SYNTHASE 1 HOMOLOG"/>
    <property type="match status" value="1"/>
</dbReference>
<sequence length="350" mass="42069">MREMYEEWIERCYNRDVIMCIRRMDRRDVIMCMDIMVYWRDIYNILYSRMMYNILYSRIVISYLKKCIKECICIYVEVECIYEEYVWNVYRVDEDSPLHRLQRYRLLRPPTKRPIKHNRKKIIESLYKCKAITKQNFESKQNVHIQSSSRTDKNVHAVYNVVVCKIEREINKEFQDELKDELFKFNIYLYKIMRVTKSFVPSKMCIKRVYEYFVPSWYLQRSDFCKEVSDMRVDYDDMRVDCGERFVGCGERIGSSDNVVDNVDNVDDGDDNVDENIIEDSINNKNTINNENSKNEIDNDNKNTINEIEINNNNIINNINNNITNNINNNIINNNINTSTNNINNNILSK</sequence>
<name>T0L580_9MICR</name>
<dbReference type="GO" id="GO:0031119">
    <property type="term" value="P:tRNA pseudouridine synthesis"/>
    <property type="evidence" value="ECO:0007669"/>
    <property type="project" value="TreeGrafter"/>
</dbReference>
<dbReference type="GO" id="GO:0003723">
    <property type="term" value="F:RNA binding"/>
    <property type="evidence" value="ECO:0007669"/>
    <property type="project" value="InterPro"/>
</dbReference>
<proteinExistence type="predicted"/>
<evidence type="ECO:0000313" key="3">
    <source>
        <dbReference type="Proteomes" id="UP000053780"/>
    </source>
</evidence>
<dbReference type="Proteomes" id="UP000053780">
    <property type="component" value="Unassembled WGS sequence"/>
</dbReference>
<dbReference type="EMBL" id="KE647356">
    <property type="protein sequence ID" value="EQB59888.1"/>
    <property type="molecule type" value="Genomic_DNA"/>
</dbReference>
<gene>
    <name evidence="2" type="ORF">NAPIS_ORF02549</name>
</gene>
<dbReference type="SUPFAM" id="SSF55120">
    <property type="entry name" value="Pseudouridine synthase"/>
    <property type="match status" value="1"/>
</dbReference>
<dbReference type="GO" id="GO:0009982">
    <property type="term" value="F:pseudouridine synthase activity"/>
    <property type="evidence" value="ECO:0007669"/>
    <property type="project" value="InterPro"/>
</dbReference>
<accession>T0L580</accession>
<reference evidence="2 3" key="1">
    <citation type="journal article" date="2013" name="BMC Genomics">
        <title>Genome sequencing and comparative genomics of honey bee microsporidia, Nosema apis reveal novel insights into host-parasite interactions.</title>
        <authorList>
            <person name="Chen Yp."/>
            <person name="Pettis J.S."/>
            <person name="Zhao Y."/>
            <person name="Liu X."/>
            <person name="Tallon L.J."/>
            <person name="Sadzewicz L.D."/>
            <person name="Li R."/>
            <person name="Zheng H."/>
            <person name="Huang S."/>
            <person name="Zhang X."/>
            <person name="Hamilton M.C."/>
            <person name="Pernal S.F."/>
            <person name="Melathopoulos A.P."/>
            <person name="Yan X."/>
            <person name="Evans J.D."/>
        </authorList>
    </citation>
    <scope>NUCLEOTIDE SEQUENCE [LARGE SCALE GENOMIC DNA]</scope>
    <source>
        <strain evidence="2 3">BRL 01</strain>
    </source>
</reference>
<dbReference type="InterPro" id="IPR020103">
    <property type="entry name" value="PsdUridine_synth_cat_dom_sf"/>
</dbReference>
<protein>
    <submittedName>
        <fullName evidence="2">Trna pseudouridine synthase a</fullName>
    </submittedName>
</protein>